<reference evidence="4 5" key="1">
    <citation type="submission" date="2019-03" db="EMBL/GenBank/DDBJ databases">
        <title>Draft genome sequences of novel Actinobacteria.</title>
        <authorList>
            <person name="Sahin N."/>
            <person name="Ay H."/>
            <person name="Saygin H."/>
        </authorList>
    </citation>
    <scope>NUCLEOTIDE SEQUENCE [LARGE SCALE GENOMIC DNA]</scope>
    <source>
        <strain evidence="4 5">H3C3</strain>
    </source>
</reference>
<keyword evidence="1" id="KW-0238">DNA-binding</keyword>
<name>A0A4R5C2K8_9ACTN</name>
<comment type="caution">
    <text evidence="4">The sequence shown here is derived from an EMBL/GenBank/DDBJ whole genome shotgun (WGS) entry which is preliminary data.</text>
</comment>
<dbReference type="PROSITE" id="PS50937">
    <property type="entry name" value="HTH_MERR_2"/>
    <property type="match status" value="1"/>
</dbReference>
<dbReference type="Pfam" id="PF13411">
    <property type="entry name" value="MerR_1"/>
    <property type="match status" value="1"/>
</dbReference>
<gene>
    <name evidence="4" type="ORF">E1298_08155</name>
</gene>
<dbReference type="Proteomes" id="UP000294513">
    <property type="component" value="Unassembled WGS sequence"/>
</dbReference>
<dbReference type="InterPro" id="IPR047057">
    <property type="entry name" value="MerR_fam"/>
</dbReference>
<dbReference type="InterPro" id="IPR009061">
    <property type="entry name" value="DNA-bd_dom_put_sf"/>
</dbReference>
<dbReference type="GO" id="GO:0003700">
    <property type="term" value="F:DNA-binding transcription factor activity"/>
    <property type="evidence" value="ECO:0007669"/>
    <property type="project" value="InterPro"/>
</dbReference>
<organism evidence="4 5">
    <name type="scientific">Actinomadura rubrisoli</name>
    <dbReference type="NCBI Taxonomy" id="2530368"/>
    <lineage>
        <taxon>Bacteria</taxon>
        <taxon>Bacillati</taxon>
        <taxon>Actinomycetota</taxon>
        <taxon>Actinomycetes</taxon>
        <taxon>Streptosporangiales</taxon>
        <taxon>Thermomonosporaceae</taxon>
        <taxon>Actinomadura</taxon>
    </lineage>
</organism>
<dbReference type="PANTHER" id="PTHR30204:SF98">
    <property type="entry name" value="HTH-TYPE TRANSCRIPTIONAL REGULATOR ADHR"/>
    <property type="match status" value="1"/>
</dbReference>
<dbReference type="GO" id="GO:0003677">
    <property type="term" value="F:DNA binding"/>
    <property type="evidence" value="ECO:0007669"/>
    <property type="project" value="UniProtKB-KW"/>
</dbReference>
<dbReference type="SUPFAM" id="SSF46955">
    <property type="entry name" value="Putative DNA-binding domain"/>
    <property type="match status" value="1"/>
</dbReference>
<dbReference type="CDD" id="cd01109">
    <property type="entry name" value="HTH_YyaN"/>
    <property type="match status" value="1"/>
</dbReference>
<keyword evidence="5" id="KW-1185">Reference proteome</keyword>
<dbReference type="OrthoDB" id="9802944at2"/>
<proteinExistence type="predicted"/>
<sequence length="158" mass="17288">MTAVPETVLTIGDVSALTGLSAHTLRFYEQEGLFAAPVRRNGAGRRVFTEREVGWLKVCVKLRSSGMSLPDIRRYAQLVRQGPGNEAERFEILRLHETKVRRQMAELQDALDVIQGKVALYADHLAAGSAGQLWRDGPDCTPASSGRDGPSEDEPGRG</sequence>
<evidence type="ECO:0000256" key="2">
    <source>
        <dbReference type="SAM" id="MobiDB-lite"/>
    </source>
</evidence>
<dbReference type="PANTHER" id="PTHR30204">
    <property type="entry name" value="REDOX-CYCLING DRUG-SENSING TRANSCRIPTIONAL ACTIVATOR SOXR"/>
    <property type="match status" value="1"/>
</dbReference>
<feature type="domain" description="HTH merR-type" evidence="3">
    <location>
        <begin position="8"/>
        <end position="78"/>
    </location>
</feature>
<evidence type="ECO:0000313" key="4">
    <source>
        <dbReference type="EMBL" id="TDD93861.1"/>
    </source>
</evidence>
<dbReference type="RefSeq" id="WP_131890596.1">
    <property type="nucleotide sequence ID" value="NZ_SMKU01000025.1"/>
</dbReference>
<dbReference type="EMBL" id="SMKU01000025">
    <property type="protein sequence ID" value="TDD93861.1"/>
    <property type="molecule type" value="Genomic_DNA"/>
</dbReference>
<protein>
    <submittedName>
        <fullName evidence="4">MerR family transcriptional regulator</fullName>
    </submittedName>
</protein>
<feature type="region of interest" description="Disordered" evidence="2">
    <location>
        <begin position="132"/>
        <end position="158"/>
    </location>
</feature>
<dbReference type="Gene3D" id="1.10.1660.10">
    <property type="match status" value="1"/>
</dbReference>
<evidence type="ECO:0000256" key="1">
    <source>
        <dbReference type="ARBA" id="ARBA00023125"/>
    </source>
</evidence>
<dbReference type="PROSITE" id="PS00552">
    <property type="entry name" value="HTH_MERR_1"/>
    <property type="match status" value="1"/>
</dbReference>
<accession>A0A4R5C2K8</accession>
<evidence type="ECO:0000313" key="5">
    <source>
        <dbReference type="Proteomes" id="UP000294513"/>
    </source>
</evidence>
<dbReference type="SMART" id="SM00422">
    <property type="entry name" value="HTH_MERR"/>
    <property type="match status" value="1"/>
</dbReference>
<dbReference type="InterPro" id="IPR000551">
    <property type="entry name" value="MerR-type_HTH_dom"/>
</dbReference>
<dbReference type="AlphaFoldDB" id="A0A4R5C2K8"/>
<evidence type="ECO:0000259" key="3">
    <source>
        <dbReference type="PROSITE" id="PS50937"/>
    </source>
</evidence>